<sequence>MAVTVFLEPRREGKRPAQEYKDIILCSRRQESGVLGQQVDRMSPLRKKTFLFHDIQKILKGTGLERLPVNCVLLPPIQISVDSI</sequence>
<protein>
    <submittedName>
        <fullName evidence="1">Uncharacterized protein</fullName>
    </submittedName>
</protein>
<name>A0A9P0HSI0_NEZVI</name>
<accession>A0A9P0HSI0</accession>
<dbReference type="EMBL" id="OV725083">
    <property type="protein sequence ID" value="CAH1407358.1"/>
    <property type="molecule type" value="Genomic_DNA"/>
</dbReference>
<proteinExistence type="predicted"/>
<organism evidence="1 2">
    <name type="scientific">Nezara viridula</name>
    <name type="common">Southern green stink bug</name>
    <name type="synonym">Cimex viridulus</name>
    <dbReference type="NCBI Taxonomy" id="85310"/>
    <lineage>
        <taxon>Eukaryota</taxon>
        <taxon>Metazoa</taxon>
        <taxon>Ecdysozoa</taxon>
        <taxon>Arthropoda</taxon>
        <taxon>Hexapoda</taxon>
        <taxon>Insecta</taxon>
        <taxon>Pterygota</taxon>
        <taxon>Neoptera</taxon>
        <taxon>Paraneoptera</taxon>
        <taxon>Hemiptera</taxon>
        <taxon>Heteroptera</taxon>
        <taxon>Panheteroptera</taxon>
        <taxon>Pentatomomorpha</taxon>
        <taxon>Pentatomoidea</taxon>
        <taxon>Pentatomidae</taxon>
        <taxon>Pentatominae</taxon>
        <taxon>Nezara</taxon>
    </lineage>
</organism>
<evidence type="ECO:0000313" key="2">
    <source>
        <dbReference type="Proteomes" id="UP001152798"/>
    </source>
</evidence>
<dbReference type="Proteomes" id="UP001152798">
    <property type="component" value="Chromosome 7"/>
</dbReference>
<evidence type="ECO:0000313" key="1">
    <source>
        <dbReference type="EMBL" id="CAH1407358.1"/>
    </source>
</evidence>
<gene>
    <name evidence="1" type="ORF">NEZAVI_LOCUS15084</name>
</gene>
<reference evidence="1" key="1">
    <citation type="submission" date="2022-01" db="EMBL/GenBank/DDBJ databases">
        <authorList>
            <person name="King R."/>
        </authorList>
    </citation>
    <scope>NUCLEOTIDE SEQUENCE</scope>
</reference>
<keyword evidence="2" id="KW-1185">Reference proteome</keyword>
<dbReference type="AlphaFoldDB" id="A0A9P0HSI0"/>